<evidence type="ECO:0000256" key="3">
    <source>
        <dbReference type="ARBA" id="ARBA00022483"/>
    </source>
</evidence>
<dbReference type="GO" id="GO:0044218">
    <property type="term" value="C:other organism cell membrane"/>
    <property type="evidence" value="ECO:0007669"/>
    <property type="project" value="UniProtKB-KW"/>
</dbReference>
<keyword evidence="9" id="KW-1053">Target membrane</keyword>
<evidence type="ECO:0000313" key="11">
    <source>
        <dbReference type="EMBL" id="GFQ90418.1"/>
    </source>
</evidence>
<evidence type="ECO:0000256" key="7">
    <source>
        <dbReference type="ARBA" id="ARBA00022699"/>
    </source>
</evidence>
<dbReference type="PROSITE" id="PS50297">
    <property type="entry name" value="ANK_REP_REGION"/>
    <property type="match status" value="1"/>
</dbReference>
<reference evidence="11" key="1">
    <citation type="submission" date="2020-07" db="EMBL/GenBank/DDBJ databases">
        <title>Multicomponent nature underlies the extraordinary mechanical properties of spider dragline silk.</title>
        <authorList>
            <person name="Kono N."/>
            <person name="Nakamura H."/>
            <person name="Mori M."/>
            <person name="Yoshida Y."/>
            <person name="Ohtoshi R."/>
            <person name="Malay A.D."/>
            <person name="Moran D.A.P."/>
            <person name="Tomita M."/>
            <person name="Numata K."/>
            <person name="Arakawa K."/>
        </authorList>
    </citation>
    <scope>NUCLEOTIDE SEQUENCE</scope>
</reference>
<keyword evidence="8" id="KW-0638">Presynaptic neurotoxin</keyword>
<feature type="repeat" description="ANK" evidence="10">
    <location>
        <begin position="193"/>
        <end position="225"/>
    </location>
</feature>
<evidence type="ECO:0000256" key="6">
    <source>
        <dbReference type="ARBA" id="ARBA00022656"/>
    </source>
</evidence>
<evidence type="ECO:0000256" key="10">
    <source>
        <dbReference type="PROSITE-ProRule" id="PRU00023"/>
    </source>
</evidence>
<keyword evidence="7" id="KW-0528">Neurotoxin</keyword>
<dbReference type="OrthoDB" id="6437368at2759"/>
<keyword evidence="12" id="KW-1185">Reference proteome</keyword>
<name>A0A8X6GV85_TRICU</name>
<dbReference type="SUPFAM" id="SSF48403">
    <property type="entry name" value="Ankyrin repeat"/>
    <property type="match status" value="1"/>
</dbReference>
<dbReference type="EMBL" id="BMAO01023700">
    <property type="protein sequence ID" value="GFQ90418.1"/>
    <property type="molecule type" value="Genomic_DNA"/>
</dbReference>
<accession>A0A8X6GV85</accession>
<protein>
    <submittedName>
        <fullName evidence="11">KN motif and ankyrin repeat domain-containing protein 1</fullName>
    </submittedName>
</protein>
<dbReference type="PANTHER" id="PTHR24168:SF21">
    <property type="entry name" value="KANK, ISOFORM D"/>
    <property type="match status" value="1"/>
</dbReference>
<dbReference type="PROSITE" id="PS50088">
    <property type="entry name" value="ANK_REPEAT"/>
    <property type="match status" value="1"/>
</dbReference>
<dbReference type="InterPro" id="IPR036770">
    <property type="entry name" value="Ankyrin_rpt-contain_sf"/>
</dbReference>
<dbReference type="GO" id="GO:0005856">
    <property type="term" value="C:cytoskeleton"/>
    <property type="evidence" value="ECO:0007669"/>
    <property type="project" value="TreeGrafter"/>
</dbReference>
<dbReference type="AlphaFoldDB" id="A0A8X6GV85"/>
<dbReference type="GO" id="GO:0006887">
    <property type="term" value="P:exocytosis"/>
    <property type="evidence" value="ECO:0007669"/>
    <property type="project" value="UniProtKB-KW"/>
</dbReference>
<dbReference type="GO" id="GO:0030837">
    <property type="term" value="P:negative regulation of actin filament polymerization"/>
    <property type="evidence" value="ECO:0007669"/>
    <property type="project" value="InterPro"/>
</dbReference>
<evidence type="ECO:0000256" key="8">
    <source>
        <dbReference type="ARBA" id="ARBA00023028"/>
    </source>
</evidence>
<organism evidence="11 12">
    <name type="scientific">Trichonephila clavata</name>
    <name type="common">Joro spider</name>
    <name type="synonym">Nephila clavata</name>
    <dbReference type="NCBI Taxonomy" id="2740835"/>
    <lineage>
        <taxon>Eukaryota</taxon>
        <taxon>Metazoa</taxon>
        <taxon>Ecdysozoa</taxon>
        <taxon>Arthropoda</taxon>
        <taxon>Chelicerata</taxon>
        <taxon>Arachnida</taxon>
        <taxon>Araneae</taxon>
        <taxon>Araneomorphae</taxon>
        <taxon>Entelegynae</taxon>
        <taxon>Araneoidea</taxon>
        <taxon>Nephilidae</taxon>
        <taxon>Trichonephila</taxon>
    </lineage>
</organism>
<keyword evidence="3" id="KW-0268">Exocytosis</keyword>
<keyword evidence="5" id="KW-1052">Target cell membrane</keyword>
<gene>
    <name evidence="11" type="primary">KANK1_2</name>
    <name evidence="11" type="ORF">TNCT_548641</name>
</gene>
<evidence type="ECO:0000256" key="1">
    <source>
        <dbReference type="ARBA" id="ARBA00004175"/>
    </source>
</evidence>
<dbReference type="PANTHER" id="PTHR24168">
    <property type="entry name" value="KN MOTIF AND ANKYRIN REPEAT DOMAIN-CONTAINING"/>
    <property type="match status" value="1"/>
</dbReference>
<dbReference type="GO" id="GO:0005576">
    <property type="term" value="C:extracellular region"/>
    <property type="evidence" value="ECO:0007669"/>
    <property type="project" value="UniProtKB-SubCell"/>
</dbReference>
<keyword evidence="10" id="KW-0040">ANK repeat</keyword>
<keyword evidence="6" id="KW-0800">Toxin</keyword>
<comment type="subcellular location">
    <subcellularLocation>
        <location evidence="2">Secreted</location>
    </subcellularLocation>
    <subcellularLocation>
        <location evidence="1">Target cell membrane</location>
    </subcellularLocation>
</comment>
<keyword evidence="9" id="KW-0472">Membrane</keyword>
<dbReference type="InterPro" id="IPR002110">
    <property type="entry name" value="Ankyrin_rpt"/>
</dbReference>
<dbReference type="Proteomes" id="UP000887116">
    <property type="component" value="Unassembled WGS sequence"/>
</dbReference>
<evidence type="ECO:0000256" key="4">
    <source>
        <dbReference type="ARBA" id="ARBA00022525"/>
    </source>
</evidence>
<dbReference type="Pfam" id="PF12796">
    <property type="entry name" value="Ank_2"/>
    <property type="match status" value="1"/>
</dbReference>
<dbReference type="GO" id="GO:0090729">
    <property type="term" value="F:toxin activity"/>
    <property type="evidence" value="ECO:0007669"/>
    <property type="project" value="UniProtKB-KW"/>
</dbReference>
<evidence type="ECO:0000313" key="12">
    <source>
        <dbReference type="Proteomes" id="UP000887116"/>
    </source>
</evidence>
<sequence>MIGADFLRHYGLPVEIRYGRVVDSLNKLHTQGTVQQGSNSAIKVVNSNTKFHRLLTPRAKTSHGQPKVKKHAIEVVTQKWFIILADKNSKRKEIRYHLNYFRKFSNNLLKMLMYSTDREGNNALHFAFGNNKFDIVDELLSYECGSELLSQKNKLGHSPLMICSISQPQNDHDWNVVHNAMNLGNVNDASKFSKQTPLMSAASKGYVKMVRLLLEAGADPNQQDDDGSSALMYAAVQGHEACVCLLLEHPKCNPRIKDNVSFLKK</sequence>
<dbReference type="GO" id="GO:0005737">
    <property type="term" value="C:cytoplasm"/>
    <property type="evidence" value="ECO:0007669"/>
    <property type="project" value="TreeGrafter"/>
</dbReference>
<proteinExistence type="predicted"/>
<dbReference type="SMART" id="SM00248">
    <property type="entry name" value="ANK"/>
    <property type="match status" value="4"/>
</dbReference>
<evidence type="ECO:0000256" key="5">
    <source>
        <dbReference type="ARBA" id="ARBA00022537"/>
    </source>
</evidence>
<dbReference type="InterPro" id="IPR047184">
    <property type="entry name" value="KANK1-4"/>
</dbReference>
<dbReference type="GO" id="GO:0044231">
    <property type="term" value="C:host cell presynaptic membrane"/>
    <property type="evidence" value="ECO:0007669"/>
    <property type="project" value="UniProtKB-KW"/>
</dbReference>
<evidence type="ECO:0000256" key="9">
    <source>
        <dbReference type="ARBA" id="ARBA00023298"/>
    </source>
</evidence>
<comment type="caution">
    <text evidence="11">The sequence shown here is derived from an EMBL/GenBank/DDBJ whole genome shotgun (WGS) entry which is preliminary data.</text>
</comment>
<keyword evidence="4" id="KW-0964">Secreted</keyword>
<dbReference type="Gene3D" id="1.25.40.20">
    <property type="entry name" value="Ankyrin repeat-containing domain"/>
    <property type="match status" value="1"/>
</dbReference>
<evidence type="ECO:0000256" key="2">
    <source>
        <dbReference type="ARBA" id="ARBA00004613"/>
    </source>
</evidence>